<feature type="compositionally biased region" description="Basic and acidic residues" evidence="1">
    <location>
        <begin position="179"/>
        <end position="189"/>
    </location>
</feature>
<feature type="compositionally biased region" description="Pro residues" evidence="1">
    <location>
        <begin position="208"/>
        <end position="217"/>
    </location>
</feature>
<dbReference type="Proteomes" id="UP000015001">
    <property type="component" value="Unassembled WGS sequence"/>
</dbReference>
<protein>
    <recommendedName>
        <fullName evidence="4">Secreted protein</fullName>
    </recommendedName>
</protein>
<feature type="compositionally biased region" description="Basic residues" evidence="1">
    <location>
        <begin position="218"/>
        <end position="232"/>
    </location>
</feature>
<evidence type="ECO:0000256" key="1">
    <source>
        <dbReference type="SAM" id="MobiDB-lite"/>
    </source>
</evidence>
<dbReference type="EMBL" id="AOPY01001259">
    <property type="protein sequence ID" value="EPJ42414.1"/>
    <property type="molecule type" value="Genomic_DNA"/>
</dbReference>
<comment type="caution">
    <text evidence="2">The sequence shown here is derived from an EMBL/GenBank/DDBJ whole genome shotgun (WGS) entry which is preliminary data.</text>
</comment>
<accession>S4NV74</accession>
<dbReference type="AlphaFoldDB" id="S4NV74"/>
<feature type="compositionally biased region" description="Basic residues" evidence="1">
    <location>
        <begin position="190"/>
        <end position="207"/>
    </location>
</feature>
<reference evidence="2 3" key="1">
    <citation type="submission" date="2013-02" db="EMBL/GenBank/DDBJ databases">
        <title>Draft Genome Sequence of Streptomyces afghaniensis, Which Produces Compounds of the Julimycin B-Complex.</title>
        <authorList>
            <person name="Gruening B.A."/>
            <person name="Praeg A."/>
            <person name="Erxleben A."/>
            <person name="Guenther S."/>
            <person name="Fiedler H.-P."/>
            <person name="Goodfellow M."/>
            <person name="Mueller M."/>
        </authorList>
    </citation>
    <scope>NUCLEOTIDE SEQUENCE [LARGE SCALE GENOMIC DNA]</scope>
    <source>
        <strain evidence="2 3">772</strain>
    </source>
</reference>
<evidence type="ECO:0000313" key="3">
    <source>
        <dbReference type="Proteomes" id="UP000015001"/>
    </source>
</evidence>
<dbReference type="PATRIC" id="fig|1283301.3.peg.497"/>
<evidence type="ECO:0000313" key="2">
    <source>
        <dbReference type="EMBL" id="EPJ42414.1"/>
    </source>
</evidence>
<dbReference type="HOGENOM" id="CLU_087296_0_0_11"/>
<proteinExistence type="predicted"/>
<organism evidence="2 3">
    <name type="scientific">Streptomyces afghaniensis 772</name>
    <dbReference type="NCBI Taxonomy" id="1283301"/>
    <lineage>
        <taxon>Bacteria</taxon>
        <taxon>Bacillati</taxon>
        <taxon>Actinomycetota</taxon>
        <taxon>Actinomycetes</taxon>
        <taxon>Kitasatosporales</taxon>
        <taxon>Streptomycetaceae</taxon>
        <taxon>Streptomyces</taxon>
    </lineage>
</organism>
<feature type="region of interest" description="Disordered" evidence="1">
    <location>
        <begin position="174"/>
        <end position="278"/>
    </location>
</feature>
<keyword evidence="3" id="KW-1185">Reference proteome</keyword>
<sequence>MEAVIAVFALLFVLFLGLGVYATVKVVGAAKRGVDRGITQARRTVEDHTLRAKSFAQPGAAGELAQLRLKLRTSMRATQDALHAAVAEDESLKESIGLFERLSAHGQELDDELKRLEAEPDRTALTERLPGLRERTERVTQSADALRWAARDRARRFAEDDLDTLSAQIHMEAGALRHWTTEPEPEPRPPPRRSRSPGPPPRHRPRGRPPPIPPRPGRPGRRPRSRARRPSRHGPPSARRDRARPTPGRRSPAREHHLIRPLASHGTGAGLPHGRYGR</sequence>
<evidence type="ECO:0008006" key="4">
    <source>
        <dbReference type="Google" id="ProtNLM"/>
    </source>
</evidence>
<gene>
    <name evidence="2" type="ORF">STAFG_0510</name>
</gene>
<name>S4NV74_9ACTN</name>